<sequence>YVKPFVKRQKNDAVDAEAIAEAASRPTMRFVAVKSAEKQSQAMLIKTRDLLLTQRTQTINALRGHLAEYGVIAPQGTSHIGQLALALDDPERALPQLVNDLSRELLDHLAMLEDRIDALSAHIKVIARSDEASRQLMTIPGIGPICAVAITALAPPASTFTKGRDFAAWLGLTPRQNSTGGKTRLGKTSKMGQRDLRRLLIMGAMSVVQLAARRGAPEGSWLARMLARKPKMLVAVALANKIARIAWALMARGGAYRAPAAA</sequence>
<dbReference type="PANTHER" id="PTHR33055">
    <property type="entry name" value="TRANSPOSASE FOR INSERTION SEQUENCE ELEMENT IS1111A"/>
    <property type="match status" value="1"/>
</dbReference>
<accession>A0A6L9MNV7</accession>
<comment type="caution">
    <text evidence="3">The sequence shown here is derived from an EMBL/GenBank/DDBJ whole genome shotgun (WGS) entry which is preliminary data.</text>
</comment>
<dbReference type="AlphaFoldDB" id="A0A6L9MNV7"/>
<dbReference type="GO" id="GO:0004803">
    <property type="term" value="F:transposase activity"/>
    <property type="evidence" value="ECO:0007669"/>
    <property type="project" value="InterPro"/>
</dbReference>
<gene>
    <name evidence="3" type="ORF">GTW51_23365</name>
</gene>
<evidence type="ECO:0000259" key="2">
    <source>
        <dbReference type="Pfam" id="PF02371"/>
    </source>
</evidence>
<keyword evidence="4" id="KW-1185">Reference proteome</keyword>
<dbReference type="GO" id="GO:0006313">
    <property type="term" value="P:DNA transposition"/>
    <property type="evidence" value="ECO:0007669"/>
    <property type="project" value="InterPro"/>
</dbReference>
<evidence type="ECO:0000313" key="4">
    <source>
        <dbReference type="Proteomes" id="UP000476332"/>
    </source>
</evidence>
<evidence type="ECO:0000313" key="3">
    <source>
        <dbReference type="EMBL" id="NDV89569.1"/>
    </source>
</evidence>
<dbReference type="PANTHER" id="PTHR33055:SF3">
    <property type="entry name" value="PUTATIVE TRANSPOSASE FOR IS117-RELATED"/>
    <property type="match status" value="1"/>
</dbReference>
<dbReference type="InterPro" id="IPR002525">
    <property type="entry name" value="Transp_IS110-like_N"/>
</dbReference>
<organism evidence="3 4">
    <name type="scientific">Aurantimonas aggregata</name>
    <dbReference type="NCBI Taxonomy" id="2047720"/>
    <lineage>
        <taxon>Bacteria</taxon>
        <taxon>Pseudomonadati</taxon>
        <taxon>Pseudomonadota</taxon>
        <taxon>Alphaproteobacteria</taxon>
        <taxon>Hyphomicrobiales</taxon>
        <taxon>Aurantimonadaceae</taxon>
        <taxon>Aurantimonas</taxon>
    </lineage>
</organism>
<dbReference type="GO" id="GO:0003677">
    <property type="term" value="F:DNA binding"/>
    <property type="evidence" value="ECO:0007669"/>
    <property type="project" value="InterPro"/>
</dbReference>
<feature type="non-terminal residue" evidence="3">
    <location>
        <position position="1"/>
    </location>
</feature>
<dbReference type="Proteomes" id="UP000476332">
    <property type="component" value="Unassembled WGS sequence"/>
</dbReference>
<dbReference type="InterPro" id="IPR047650">
    <property type="entry name" value="Transpos_IS110"/>
</dbReference>
<proteinExistence type="predicted"/>
<dbReference type="InterPro" id="IPR003346">
    <property type="entry name" value="Transposase_20"/>
</dbReference>
<dbReference type="Pfam" id="PF01548">
    <property type="entry name" value="DEDD_Tnp_IS110"/>
    <property type="match status" value="1"/>
</dbReference>
<evidence type="ECO:0000259" key="1">
    <source>
        <dbReference type="Pfam" id="PF01548"/>
    </source>
</evidence>
<dbReference type="RefSeq" id="WP_163046411.1">
    <property type="nucleotide sequence ID" value="NZ_JAAAMJ010000086.1"/>
</dbReference>
<name>A0A6L9MNV7_9HYPH</name>
<dbReference type="EMBL" id="JAAAMJ010000086">
    <property type="protein sequence ID" value="NDV89569.1"/>
    <property type="molecule type" value="Genomic_DNA"/>
</dbReference>
<feature type="domain" description="Transposase IS116/IS110/IS902 C-terminal" evidence="2">
    <location>
        <begin position="134"/>
        <end position="210"/>
    </location>
</feature>
<dbReference type="NCBIfam" id="NF033542">
    <property type="entry name" value="transpos_IS110"/>
    <property type="match status" value="1"/>
</dbReference>
<dbReference type="Pfam" id="PF02371">
    <property type="entry name" value="Transposase_20"/>
    <property type="match status" value="1"/>
</dbReference>
<reference evidence="3 4" key="1">
    <citation type="submission" date="2020-01" db="EMBL/GenBank/DDBJ databases">
        <title>Genomes of bacteria type strains.</title>
        <authorList>
            <person name="Chen J."/>
            <person name="Zhu S."/>
            <person name="Chen J."/>
        </authorList>
    </citation>
    <scope>NUCLEOTIDE SEQUENCE [LARGE SCALE GENOMIC DNA]</scope>
    <source>
        <strain evidence="3 4">KCTC 52919</strain>
    </source>
</reference>
<protein>
    <submittedName>
        <fullName evidence="3">IS110 family transposase</fullName>
    </submittedName>
</protein>
<feature type="domain" description="Transposase IS110-like N-terminal" evidence="1">
    <location>
        <begin position="7"/>
        <end position="69"/>
    </location>
</feature>